<evidence type="ECO:0000256" key="4">
    <source>
        <dbReference type="SAM" id="MobiDB-lite"/>
    </source>
</evidence>
<comment type="caution">
    <text evidence="6">The sequence shown here is derived from an EMBL/GenBank/DDBJ whole genome shotgun (WGS) entry which is preliminary data.</text>
</comment>
<dbReference type="AlphaFoldDB" id="A0AAV9V9A2"/>
<dbReference type="InterPro" id="IPR023827">
    <property type="entry name" value="Peptidase_S8_Asp-AS"/>
</dbReference>
<dbReference type="Proteomes" id="UP001375240">
    <property type="component" value="Unassembled WGS sequence"/>
</dbReference>
<dbReference type="EMBL" id="JAVHNQ010000002">
    <property type="protein sequence ID" value="KAK6355547.1"/>
    <property type="molecule type" value="Genomic_DNA"/>
</dbReference>
<keyword evidence="2" id="KW-0378">Hydrolase</keyword>
<dbReference type="GO" id="GO:0006508">
    <property type="term" value="P:proteolysis"/>
    <property type="evidence" value="ECO:0007669"/>
    <property type="project" value="UniProtKB-KW"/>
</dbReference>
<dbReference type="Pfam" id="PF00082">
    <property type="entry name" value="Peptidase_S8"/>
    <property type="match status" value="1"/>
</dbReference>
<protein>
    <recommendedName>
        <fullName evidence="5">Peptidase S8/S53 domain-containing protein</fullName>
    </recommendedName>
</protein>
<dbReference type="InterPro" id="IPR000209">
    <property type="entry name" value="Peptidase_S8/S53_dom"/>
</dbReference>
<dbReference type="InterPro" id="IPR036852">
    <property type="entry name" value="Peptidase_S8/S53_dom_sf"/>
</dbReference>
<keyword evidence="7" id="KW-1185">Reference proteome</keyword>
<dbReference type="GO" id="GO:0004252">
    <property type="term" value="F:serine-type endopeptidase activity"/>
    <property type="evidence" value="ECO:0007669"/>
    <property type="project" value="InterPro"/>
</dbReference>
<dbReference type="InterPro" id="IPR015500">
    <property type="entry name" value="Peptidase_S8_subtilisin-rel"/>
</dbReference>
<accession>A0AAV9V9A2</accession>
<feature type="compositionally biased region" description="Basic and acidic residues" evidence="4">
    <location>
        <begin position="339"/>
        <end position="359"/>
    </location>
</feature>
<dbReference type="PROSITE" id="PS00136">
    <property type="entry name" value="SUBTILASE_ASP"/>
    <property type="match status" value="1"/>
</dbReference>
<evidence type="ECO:0000313" key="6">
    <source>
        <dbReference type="EMBL" id="KAK6355547.1"/>
    </source>
</evidence>
<reference evidence="6 7" key="1">
    <citation type="submission" date="2019-10" db="EMBL/GenBank/DDBJ databases">
        <authorList>
            <person name="Palmer J.M."/>
        </authorList>
    </citation>
    <scope>NUCLEOTIDE SEQUENCE [LARGE SCALE GENOMIC DNA]</scope>
    <source>
        <strain evidence="6 7">TWF696</strain>
    </source>
</reference>
<dbReference type="SUPFAM" id="SSF52743">
    <property type="entry name" value="Subtilisin-like"/>
    <property type="match status" value="1"/>
</dbReference>
<keyword evidence="1" id="KW-0645">Protease</keyword>
<dbReference type="InterPro" id="IPR036770">
    <property type="entry name" value="Ankyrin_rpt-contain_sf"/>
</dbReference>
<evidence type="ECO:0000313" key="7">
    <source>
        <dbReference type="Proteomes" id="UP001375240"/>
    </source>
</evidence>
<feature type="region of interest" description="Disordered" evidence="4">
    <location>
        <begin position="330"/>
        <end position="377"/>
    </location>
</feature>
<evidence type="ECO:0000256" key="2">
    <source>
        <dbReference type="ARBA" id="ARBA00022801"/>
    </source>
</evidence>
<dbReference type="Gene3D" id="3.40.50.200">
    <property type="entry name" value="Peptidase S8/S53 domain"/>
    <property type="match status" value="1"/>
</dbReference>
<feature type="compositionally biased region" description="Low complexity" evidence="4">
    <location>
        <begin position="450"/>
        <end position="461"/>
    </location>
</feature>
<gene>
    <name evidence="6" type="ORF">TWF696_004646</name>
</gene>
<evidence type="ECO:0000259" key="5">
    <source>
        <dbReference type="Pfam" id="PF00082"/>
    </source>
</evidence>
<dbReference type="Gene3D" id="1.25.40.20">
    <property type="entry name" value="Ankyrin repeat-containing domain"/>
    <property type="match status" value="1"/>
</dbReference>
<organism evidence="6 7">
    <name type="scientific">Orbilia brochopaga</name>
    <dbReference type="NCBI Taxonomy" id="3140254"/>
    <lineage>
        <taxon>Eukaryota</taxon>
        <taxon>Fungi</taxon>
        <taxon>Dikarya</taxon>
        <taxon>Ascomycota</taxon>
        <taxon>Pezizomycotina</taxon>
        <taxon>Orbiliomycetes</taxon>
        <taxon>Orbiliales</taxon>
        <taxon>Orbiliaceae</taxon>
        <taxon>Orbilia</taxon>
    </lineage>
</organism>
<evidence type="ECO:0000256" key="3">
    <source>
        <dbReference type="ARBA" id="ARBA00022825"/>
    </source>
</evidence>
<evidence type="ECO:0000256" key="1">
    <source>
        <dbReference type="ARBA" id="ARBA00022670"/>
    </source>
</evidence>
<sequence length="1002" mass="112153">MAERRRDSLVPMEATALAKAEEMKQWKLDVSQLETGAEEDEDEIGSDKARKAFLKMIKKTPKEEIHNAQEYQEFANEHYAEVKTHRKADKKNQYKHGTLLHSLANQRDETDQWKLWAKLILDVAEIEKIAILTARTRNDGYGSTCLHVAIRADEVDFVKFICHMVEDPRSAIAATNSYMQTCVHVAIEQIQTVGRSSFQLVDYLVEKADSGVLKMQRNKITDGDIGTKNTCLHDLVHIKLCKSLDRQCRVDGCVKCRNEKKEPRNESYLYAADYLRILDTMAKKCPEALITKNDAAQSPFLFHTYTRSQNEKTSAWGRLELSPVDENDLFTSAPPVDIGPKDRTKDEIIDPIIGEDKLSSKSKPKQTHTKPSSEFSQALATHVSRKLMEHCLSLNGYLNVCESLFGKGYPSSELMFKAAPLTERTTDIHQALSLSPILACVELGLNNTASSGHNSTHSSQSDAKRTAERARETRERLVTSFFQWLRERGVKKIIKLVVSDHPQRPCRDASIAQALLGFDIRHLDWDKEDLCMESLARQCITPNLQEVWLSWSGRNSTLLGWSNREHGLSTLQKLETVYISTGTEWENDSTNRTNLSRFKTRLNPEGVTRKIAVETADDDSADLTFDTNFMGHETQGALKQGNNWLEAVHAFRTALTRKVSAKQREEIKGKIVVAIIDDGVDLEDLQAPQYVAGGWHPDKKAPDRRTMNAWYYSEKKHGTEMAKLIQLICPFVSLYVAKLDTRRLVYKSVAESAAKAIREAVAQGASVISMSWTIYQLTDNKKGIGELKDAIQYAGKEMKGANGEICNTLMFCASEDSGFTAYRQPYPATDCDTNVIKRVGAAGIYGERSEYVNPNKIDYLFPGEIVSTRDVCSGSSASTALAAGLSALILWCAALQSAKAGSLSNGVEMKTQPGAPLKRVTSMHSKAALDTNTADTTTSQQRINFQTHRRMYGLFDKLKSSQENPFVNIIGILREAAEDNDPPAKLIELCKLEVPGLFKDPQ</sequence>
<keyword evidence="3" id="KW-0720">Serine protease</keyword>
<feature type="region of interest" description="Disordered" evidence="4">
    <location>
        <begin position="450"/>
        <end position="470"/>
    </location>
</feature>
<name>A0AAV9V9A2_9PEZI</name>
<proteinExistence type="predicted"/>
<dbReference type="PRINTS" id="PR00723">
    <property type="entry name" value="SUBTILISIN"/>
</dbReference>
<feature type="domain" description="Peptidase S8/S53" evidence="5">
    <location>
        <begin position="670"/>
        <end position="890"/>
    </location>
</feature>